<evidence type="ECO:0000313" key="3">
    <source>
        <dbReference type="Proteomes" id="UP000266861"/>
    </source>
</evidence>
<sequence>MAFHVIGACSTIPYQNTFNYPISYQKGYQLFMIYSLPLKKSKRSGEGYEFNEYPDPFSDSSCYISRPKNIIKHINFCTSIQAFHVIGACSTIPYQNTFNYPISYQKGYQLFMIYSLPLKKSKRSGEGYEFNEYPDPFSDVNQA</sequence>
<protein>
    <submittedName>
        <fullName evidence="2">Uncharacterized protein</fullName>
    </submittedName>
</protein>
<evidence type="ECO:0000313" key="2">
    <source>
        <dbReference type="EMBL" id="RHZ79966.1"/>
    </source>
</evidence>
<organism evidence="2 3">
    <name type="scientific">Diversispora epigaea</name>
    <dbReference type="NCBI Taxonomy" id="1348612"/>
    <lineage>
        <taxon>Eukaryota</taxon>
        <taxon>Fungi</taxon>
        <taxon>Fungi incertae sedis</taxon>
        <taxon>Mucoromycota</taxon>
        <taxon>Glomeromycotina</taxon>
        <taxon>Glomeromycetes</taxon>
        <taxon>Diversisporales</taxon>
        <taxon>Diversisporaceae</taxon>
        <taxon>Diversispora</taxon>
    </lineage>
</organism>
<keyword evidence="3" id="KW-1185">Reference proteome</keyword>
<gene>
    <name evidence="2" type="ORF">Glove_139g136</name>
</gene>
<proteinExistence type="predicted"/>
<dbReference type="EMBL" id="PQFF01000130">
    <property type="protein sequence ID" value="RHZ79966.1"/>
    <property type="molecule type" value="Genomic_DNA"/>
</dbReference>
<name>A0A397J1S6_9GLOM</name>
<dbReference type="AlphaFoldDB" id="A0A397J1S6"/>
<accession>A0A397J1S6</accession>
<evidence type="ECO:0000256" key="1">
    <source>
        <dbReference type="SAM" id="MobiDB-lite"/>
    </source>
</evidence>
<reference evidence="2 3" key="1">
    <citation type="submission" date="2018-08" db="EMBL/GenBank/DDBJ databases">
        <title>Genome and evolution of the arbuscular mycorrhizal fungus Diversispora epigaea (formerly Glomus versiforme) and its bacterial endosymbionts.</title>
        <authorList>
            <person name="Sun X."/>
            <person name="Fei Z."/>
            <person name="Harrison M."/>
        </authorList>
    </citation>
    <scope>NUCLEOTIDE SEQUENCE [LARGE SCALE GENOMIC DNA]</scope>
    <source>
        <strain evidence="2 3">IT104</strain>
    </source>
</reference>
<comment type="caution">
    <text evidence="2">The sequence shown here is derived from an EMBL/GenBank/DDBJ whole genome shotgun (WGS) entry which is preliminary data.</text>
</comment>
<dbReference type="Proteomes" id="UP000266861">
    <property type="component" value="Unassembled WGS sequence"/>
</dbReference>
<feature type="region of interest" description="Disordered" evidence="1">
    <location>
        <begin position="124"/>
        <end position="143"/>
    </location>
</feature>